<keyword evidence="3" id="KW-0342">GTP-binding</keyword>
<dbReference type="PRINTS" id="PR00449">
    <property type="entry name" value="RASTRNSFRMNG"/>
</dbReference>
<dbReference type="PROSITE" id="PS51419">
    <property type="entry name" value="RAB"/>
    <property type="match status" value="1"/>
</dbReference>
<dbReference type="AlphaFoldDB" id="A0AAN8PZ32"/>
<evidence type="ECO:0000256" key="4">
    <source>
        <dbReference type="ARBA" id="ARBA00023288"/>
    </source>
</evidence>
<dbReference type="FunFam" id="3.40.50.300:FF:001072">
    <property type="entry name" value="Rab family GTPase"/>
    <property type="match status" value="1"/>
</dbReference>
<dbReference type="NCBIfam" id="TIGR00231">
    <property type="entry name" value="small_GTP"/>
    <property type="match status" value="1"/>
</dbReference>
<evidence type="ECO:0000256" key="2">
    <source>
        <dbReference type="ARBA" id="ARBA00022741"/>
    </source>
</evidence>
<dbReference type="Gene3D" id="3.40.50.300">
    <property type="entry name" value="P-loop containing nucleotide triphosphate hydrolases"/>
    <property type="match status" value="1"/>
</dbReference>
<evidence type="ECO:0000256" key="3">
    <source>
        <dbReference type="ARBA" id="ARBA00023134"/>
    </source>
</evidence>
<accession>A0AAN8PZ32</accession>
<evidence type="ECO:0000256" key="5">
    <source>
        <dbReference type="ARBA" id="ARBA00023289"/>
    </source>
</evidence>
<evidence type="ECO:0008006" key="8">
    <source>
        <dbReference type="Google" id="ProtNLM"/>
    </source>
</evidence>
<evidence type="ECO:0000313" key="7">
    <source>
        <dbReference type="Proteomes" id="UP001347796"/>
    </source>
</evidence>
<dbReference type="InterPro" id="IPR027417">
    <property type="entry name" value="P-loop_NTPase"/>
</dbReference>
<keyword evidence="4" id="KW-0449">Lipoprotein</keyword>
<keyword evidence="2" id="KW-0547">Nucleotide-binding</keyword>
<protein>
    <recommendedName>
        <fullName evidence="8">Ras-related protein Rab-15</fullName>
    </recommendedName>
</protein>
<dbReference type="SMART" id="SM00173">
    <property type="entry name" value="RAS"/>
    <property type="match status" value="1"/>
</dbReference>
<dbReference type="SMART" id="SM00175">
    <property type="entry name" value="RAB"/>
    <property type="match status" value="1"/>
</dbReference>
<dbReference type="GO" id="GO:0005525">
    <property type="term" value="F:GTP binding"/>
    <property type="evidence" value="ECO:0007669"/>
    <property type="project" value="UniProtKB-KW"/>
</dbReference>
<dbReference type="InterPro" id="IPR005225">
    <property type="entry name" value="Small_GTP-bd"/>
</dbReference>
<name>A0AAN8PZ32_PATCE</name>
<dbReference type="SUPFAM" id="SSF52540">
    <property type="entry name" value="P-loop containing nucleoside triphosphate hydrolases"/>
    <property type="match status" value="1"/>
</dbReference>
<dbReference type="InterPro" id="IPR001806">
    <property type="entry name" value="Small_GTPase"/>
</dbReference>
<dbReference type="PROSITE" id="PS51421">
    <property type="entry name" value="RAS"/>
    <property type="match status" value="1"/>
</dbReference>
<dbReference type="InterPro" id="IPR050305">
    <property type="entry name" value="Small_GTPase_Rab"/>
</dbReference>
<dbReference type="Proteomes" id="UP001347796">
    <property type="component" value="Unassembled WGS sequence"/>
</dbReference>
<sequence>MSGKRYDVLLRLLLVGDTGVGKTCLICQYANNEFYDTHISTIGIDFKMKTVNINGSIVKVQIWDTAGQERFESITKQFYRRAQGVMLVYDICSRSTFDSLPKWLSYVRQFSKEDTIITILGNKHDMEDRRQVEYLEGQQYAAKNNLKFFETSAKDRENLQKPFHDMCDAIISMQEAKSSSETLSDSSTPTVAVGNIVVQSNQTDRTQLIGDSSDSEDEEQKVELKFNSLQKWACCGIL</sequence>
<gene>
    <name evidence="6" type="ORF">SNE40_009845</name>
</gene>
<dbReference type="SMART" id="SM00176">
    <property type="entry name" value="RAN"/>
    <property type="match status" value="1"/>
</dbReference>
<evidence type="ECO:0000256" key="1">
    <source>
        <dbReference type="ARBA" id="ARBA00006270"/>
    </source>
</evidence>
<evidence type="ECO:0000313" key="6">
    <source>
        <dbReference type="EMBL" id="KAK6182081.1"/>
    </source>
</evidence>
<dbReference type="EMBL" id="JAZGQO010000007">
    <property type="protein sequence ID" value="KAK6182081.1"/>
    <property type="molecule type" value="Genomic_DNA"/>
</dbReference>
<reference evidence="6 7" key="1">
    <citation type="submission" date="2024-01" db="EMBL/GenBank/DDBJ databases">
        <title>The genome of the rayed Mediterranean limpet Patella caerulea (Linnaeus, 1758).</title>
        <authorList>
            <person name="Anh-Thu Weber A."/>
            <person name="Halstead-Nussloch G."/>
        </authorList>
    </citation>
    <scope>NUCLEOTIDE SEQUENCE [LARGE SCALE GENOMIC DNA]</scope>
    <source>
        <strain evidence="6">AATW-2023a</strain>
        <tissue evidence="6">Whole specimen</tissue>
    </source>
</reference>
<comment type="similarity">
    <text evidence="1">Belongs to the small GTPase superfamily. Rab family.</text>
</comment>
<keyword evidence="7" id="KW-1185">Reference proteome</keyword>
<dbReference type="Pfam" id="PF00071">
    <property type="entry name" value="Ras"/>
    <property type="match status" value="1"/>
</dbReference>
<dbReference type="CDD" id="cd00154">
    <property type="entry name" value="Rab"/>
    <property type="match status" value="1"/>
</dbReference>
<comment type="caution">
    <text evidence="6">The sequence shown here is derived from an EMBL/GenBank/DDBJ whole genome shotgun (WGS) entry which is preliminary data.</text>
</comment>
<dbReference type="GO" id="GO:0003924">
    <property type="term" value="F:GTPase activity"/>
    <property type="evidence" value="ECO:0007669"/>
    <property type="project" value="InterPro"/>
</dbReference>
<keyword evidence="5" id="KW-0636">Prenylation</keyword>
<dbReference type="PANTHER" id="PTHR47980">
    <property type="entry name" value="LD44762P"/>
    <property type="match status" value="1"/>
</dbReference>
<dbReference type="SMART" id="SM00174">
    <property type="entry name" value="RHO"/>
    <property type="match status" value="1"/>
</dbReference>
<organism evidence="6 7">
    <name type="scientific">Patella caerulea</name>
    <name type="common">Rayed Mediterranean limpet</name>
    <dbReference type="NCBI Taxonomy" id="87958"/>
    <lineage>
        <taxon>Eukaryota</taxon>
        <taxon>Metazoa</taxon>
        <taxon>Spiralia</taxon>
        <taxon>Lophotrochozoa</taxon>
        <taxon>Mollusca</taxon>
        <taxon>Gastropoda</taxon>
        <taxon>Patellogastropoda</taxon>
        <taxon>Patelloidea</taxon>
        <taxon>Patellidae</taxon>
        <taxon>Patella</taxon>
    </lineage>
</organism>
<proteinExistence type="inferred from homology"/>
<dbReference type="PROSITE" id="PS51420">
    <property type="entry name" value="RHO"/>
    <property type="match status" value="1"/>
</dbReference>